<comment type="caution">
    <text evidence="3">The sequence shown here is derived from an EMBL/GenBank/DDBJ whole genome shotgun (WGS) entry which is preliminary data.</text>
</comment>
<name>A0A8S9WZY1_APOLU</name>
<keyword evidence="4" id="KW-1185">Reference proteome</keyword>
<proteinExistence type="predicted"/>
<protein>
    <submittedName>
        <fullName evidence="3">Uncharacterized protein</fullName>
    </submittedName>
</protein>
<feature type="region of interest" description="Disordered" evidence="1">
    <location>
        <begin position="552"/>
        <end position="616"/>
    </location>
</feature>
<evidence type="ECO:0000256" key="2">
    <source>
        <dbReference type="SAM" id="SignalP"/>
    </source>
</evidence>
<feature type="compositionally biased region" description="Basic and acidic residues" evidence="1">
    <location>
        <begin position="414"/>
        <end position="431"/>
    </location>
</feature>
<evidence type="ECO:0000313" key="4">
    <source>
        <dbReference type="Proteomes" id="UP000466442"/>
    </source>
</evidence>
<feature type="compositionally biased region" description="Acidic residues" evidence="1">
    <location>
        <begin position="131"/>
        <end position="148"/>
    </location>
</feature>
<feature type="compositionally biased region" description="Basic and acidic residues" evidence="1">
    <location>
        <begin position="311"/>
        <end position="328"/>
    </location>
</feature>
<feature type="compositionally biased region" description="Basic and acidic residues" evidence="1">
    <location>
        <begin position="450"/>
        <end position="468"/>
    </location>
</feature>
<feature type="region of interest" description="Disordered" evidence="1">
    <location>
        <begin position="207"/>
        <end position="486"/>
    </location>
</feature>
<accession>A0A8S9WZY1</accession>
<feature type="compositionally biased region" description="Low complexity" evidence="1">
    <location>
        <begin position="568"/>
        <end position="581"/>
    </location>
</feature>
<feature type="compositionally biased region" description="Basic residues" evidence="1">
    <location>
        <begin position="106"/>
        <end position="124"/>
    </location>
</feature>
<organism evidence="3 4">
    <name type="scientific">Apolygus lucorum</name>
    <name type="common">Small green plant bug</name>
    <name type="synonym">Lygocoris lucorum</name>
    <dbReference type="NCBI Taxonomy" id="248454"/>
    <lineage>
        <taxon>Eukaryota</taxon>
        <taxon>Metazoa</taxon>
        <taxon>Ecdysozoa</taxon>
        <taxon>Arthropoda</taxon>
        <taxon>Hexapoda</taxon>
        <taxon>Insecta</taxon>
        <taxon>Pterygota</taxon>
        <taxon>Neoptera</taxon>
        <taxon>Paraneoptera</taxon>
        <taxon>Hemiptera</taxon>
        <taxon>Heteroptera</taxon>
        <taxon>Panheteroptera</taxon>
        <taxon>Cimicomorpha</taxon>
        <taxon>Miridae</taxon>
        <taxon>Mirini</taxon>
        <taxon>Apolygus</taxon>
    </lineage>
</organism>
<feature type="compositionally biased region" description="Basic and acidic residues" evidence="1">
    <location>
        <begin position="149"/>
        <end position="165"/>
    </location>
</feature>
<reference evidence="3" key="1">
    <citation type="journal article" date="2021" name="Mol. Ecol. Resour.">
        <title>Apolygus lucorum genome provides insights into omnivorousness and mesophyll feeding.</title>
        <authorList>
            <person name="Liu Y."/>
            <person name="Liu H."/>
            <person name="Wang H."/>
            <person name="Huang T."/>
            <person name="Liu B."/>
            <person name="Yang B."/>
            <person name="Yin L."/>
            <person name="Li B."/>
            <person name="Zhang Y."/>
            <person name="Zhang S."/>
            <person name="Jiang F."/>
            <person name="Zhang X."/>
            <person name="Ren Y."/>
            <person name="Wang B."/>
            <person name="Wang S."/>
            <person name="Lu Y."/>
            <person name="Wu K."/>
            <person name="Fan W."/>
            <person name="Wang G."/>
        </authorList>
    </citation>
    <scope>NUCLEOTIDE SEQUENCE</scope>
    <source>
        <strain evidence="3">12Hb</strain>
    </source>
</reference>
<dbReference type="Proteomes" id="UP000466442">
    <property type="component" value="Linkage Group LG12"/>
</dbReference>
<feature type="compositionally biased region" description="Basic and acidic residues" evidence="1">
    <location>
        <begin position="377"/>
        <end position="405"/>
    </location>
</feature>
<feature type="compositionally biased region" description="Basic residues" evidence="1">
    <location>
        <begin position="598"/>
        <end position="608"/>
    </location>
</feature>
<sequence>MLIALTTVWLVGLVVSYADARLPPKFLKATNNVGKIYAGRYGYTVVPVTPKFLVQSVARKEVHVPVLRPVRKKRRPLNGPRRPGPPPPSVEYGSSSYHDYPQTAASKKHPRLRKPPKFRRKPRPPPRDPDYYEQEIEDDSEDFAEYDYEDKHHERPSKGYEDRPFKRGYSSSVTKSHEDSRPKGPIYNGDRYKTRFEDDDEFIAQHSEFYASGYPPGKSKSRPPRVRDHDDIEHHFGPPPGRKSKPPPKGFKPSRPSSKLYSASVAPPRRPTQYHKDEDRFRYEDEDEEDVSPRPRYKKKPKVTEEEVYDETSHYKESEKDSEDKETGYSRPGGVIHEEYEYNPDNFYHDRKFEPKQKSKRGTEDKEKNGGGKQRPRRPEIFEESRPFHPSELREEEHRGGERREPPRRKKEKPSRAKQEESHQQEHRAPPEGKWSIPFSLEPEDEDVWEDKSKVTEKTPRKQSETNHELSMPPRPKKVEEKPVSEYETAQSTWPVIVQGLNWKDAPHPFVEHQSPELFSNWQNNFQIPQWPNLDEQLGKFPESLRSTFKWVEPTNQTPLHPTPTPPNHRTTTPPAIAIPPVDYSRGIGSQSNSDTPKRKKSSKRSKDRPRDGTEVVAQRIVGGTLQLNGGFRQETPKDEWANPAFLSASKNPGRSPQQQYTVEMFKSVEPGKPSDGDIVYGTRIADSKSRNIEPDIGYHSGMETIDDDIGGWQVY</sequence>
<dbReference type="OrthoDB" id="6620505at2759"/>
<dbReference type="EMBL" id="WIXP02000012">
    <property type="protein sequence ID" value="KAF6201784.1"/>
    <property type="molecule type" value="Genomic_DNA"/>
</dbReference>
<feature type="chain" id="PRO_5035812428" evidence="2">
    <location>
        <begin position="21"/>
        <end position="716"/>
    </location>
</feature>
<gene>
    <name evidence="3" type="ORF">GE061_004179</name>
</gene>
<feature type="compositionally biased region" description="Basic and acidic residues" evidence="1">
    <location>
        <begin position="347"/>
        <end position="370"/>
    </location>
</feature>
<feature type="region of interest" description="Disordered" evidence="1">
    <location>
        <begin position="69"/>
        <end position="193"/>
    </location>
</feature>
<keyword evidence="2" id="KW-0732">Signal</keyword>
<evidence type="ECO:0000313" key="3">
    <source>
        <dbReference type="EMBL" id="KAF6201784.1"/>
    </source>
</evidence>
<feature type="compositionally biased region" description="Basic and acidic residues" evidence="1">
    <location>
        <begin position="225"/>
        <end position="236"/>
    </location>
</feature>
<feature type="signal peptide" evidence="2">
    <location>
        <begin position="1"/>
        <end position="20"/>
    </location>
</feature>
<evidence type="ECO:0000256" key="1">
    <source>
        <dbReference type="SAM" id="MobiDB-lite"/>
    </source>
</evidence>
<feature type="compositionally biased region" description="Basic and acidic residues" evidence="1">
    <location>
        <begin position="274"/>
        <end position="283"/>
    </location>
</feature>
<dbReference type="AlphaFoldDB" id="A0A8S9WZY1"/>